<feature type="chain" id="PRO_5047442426" evidence="1">
    <location>
        <begin position="17"/>
        <end position="969"/>
    </location>
</feature>
<reference evidence="2 3" key="1">
    <citation type="journal article" date="2022" name="bioRxiv">
        <title>Genomics of Preaxostyla Flagellates Illuminates Evolutionary Transitions and the Path Towards Mitochondrial Loss.</title>
        <authorList>
            <person name="Novak L.V.F."/>
            <person name="Treitli S.C."/>
            <person name="Pyrih J."/>
            <person name="Halakuc P."/>
            <person name="Pipaliya S.V."/>
            <person name="Vacek V."/>
            <person name="Brzon O."/>
            <person name="Soukal P."/>
            <person name="Eme L."/>
            <person name="Dacks J.B."/>
            <person name="Karnkowska A."/>
            <person name="Elias M."/>
            <person name="Hampl V."/>
        </authorList>
    </citation>
    <scope>NUCLEOTIDE SEQUENCE [LARGE SCALE GENOMIC DNA]</scope>
    <source>
        <strain evidence="2">NAU3</strain>
        <tissue evidence="2">Gut</tissue>
    </source>
</reference>
<protein>
    <submittedName>
        <fullName evidence="2">Uncharacterized protein</fullName>
    </submittedName>
</protein>
<evidence type="ECO:0000256" key="1">
    <source>
        <dbReference type="SAM" id="SignalP"/>
    </source>
</evidence>
<organism evidence="2 3">
    <name type="scientific">Blattamonas nauphoetae</name>
    <dbReference type="NCBI Taxonomy" id="2049346"/>
    <lineage>
        <taxon>Eukaryota</taxon>
        <taxon>Metamonada</taxon>
        <taxon>Preaxostyla</taxon>
        <taxon>Oxymonadida</taxon>
        <taxon>Blattamonas</taxon>
    </lineage>
</organism>
<keyword evidence="3" id="KW-1185">Reference proteome</keyword>
<evidence type="ECO:0000313" key="3">
    <source>
        <dbReference type="Proteomes" id="UP001281761"/>
    </source>
</evidence>
<feature type="signal peptide" evidence="1">
    <location>
        <begin position="1"/>
        <end position="16"/>
    </location>
</feature>
<evidence type="ECO:0000313" key="2">
    <source>
        <dbReference type="EMBL" id="KAK2955375.1"/>
    </source>
</evidence>
<name>A0ABQ9XV72_9EUKA</name>
<keyword evidence="1" id="KW-0732">Signal</keyword>
<accession>A0ABQ9XV72</accession>
<gene>
    <name evidence="2" type="ORF">BLNAU_9603</name>
</gene>
<proteinExistence type="predicted"/>
<comment type="caution">
    <text evidence="2">The sequence shown here is derived from an EMBL/GenBank/DDBJ whole genome shotgun (WGS) entry which is preliminary data.</text>
</comment>
<dbReference type="EMBL" id="JARBJD010000067">
    <property type="protein sequence ID" value="KAK2955375.1"/>
    <property type="molecule type" value="Genomic_DNA"/>
</dbReference>
<sequence length="969" mass="103400">MPMLLFLCSILHCLDGSYQDFDAVFEKKLAESNLASNSELMDLSFDDGLYWTSGIEIVSNSVELHGNKTWLTHMAKVQNERNGYPDESTIRPTTKLNHPERWMMEVRNSSLTMRSFGLDAGMAGTTICLVVGSSVEVIDGELLSNMECSGFVLADSVGSGSSRIVIVGSSHKSSTLNVVLPLVGRGSGQLNTIEETWKGVEEGFGDGCVEREEIIGVGLSFDSTHFVLGTGPLFSFVGKSLWSGSENAKIGMIGEISTELRLSSILNVTSNFGSRTGLGVGSCVWERVVGSRVSGSTNHDMGTGLCGPRLGFNVFCVNSSFSSCVRTSNAVVDHKHKNITSTNIKRTYVTQESGMTSVKFTLCTFNDMTSPGTDNGQGGAAICLYKSQSNLTVTQCFFHKCLCTSPNDAGAAIRVWEYVEDCPITLSLSSFTECISRGTSGSYGGSVSCASNSTISVSDCFVEKSTSGTYHGAVYLSMFSLATLSNCAFVSCSCPYYGGALGPQSVKAIELSFLQFRKCSSTSFGKGKDIYFSSTYSSLDSSNVLFCDSTSGTLNVLANSYDLSALVPQLKSTPTMTAKVSFSGDTATVTATATAGVKGTVGILLEGSNVPRLVYVPFGKDSDTSSTGTAVVSSGADGVLPQATYSLRASSVPSHNVSSLTISSVQSTFKDGYSTTILVSGEHLGEGRYTMVISLGNHFYDVPLTFSSTKTLVGVAPLRPSTGSGMLEWEVEYSVERVTWHAHGGVDVDVTLTNTISFTTPIQPPRIHSLLFCSLTTTKDGLTLLFRGALLPAGEGTIRFKPKDSDILVEGVLTSDSTAQRTAVMPSTWTENTTHLEYGKSYCIKSVVCNSVEILNYFTDYFVVPNPPVITSFIVPTECSSDSFDIEVIGENLPYPDTYTLTLDNAHTISITFSDETAGTGTVKASLPTEVQFGRTYTVSSVVNGDDHVLFNQTSFTSPLGPTLTSIST</sequence>
<dbReference type="Proteomes" id="UP001281761">
    <property type="component" value="Unassembled WGS sequence"/>
</dbReference>